<comment type="caution">
    <text evidence="1">The sequence shown here is derived from an EMBL/GenBank/DDBJ whole genome shotgun (WGS) entry which is preliminary data.</text>
</comment>
<dbReference type="EMBL" id="APRP01000011">
    <property type="protein sequence ID" value="ENX03621.1"/>
    <property type="molecule type" value="Genomic_DNA"/>
</dbReference>
<dbReference type="Proteomes" id="UP000013248">
    <property type="component" value="Unassembled WGS sequence"/>
</dbReference>
<gene>
    <name evidence="1" type="ORF">F900_00715</name>
</gene>
<evidence type="ECO:0008006" key="3">
    <source>
        <dbReference type="Google" id="ProtNLM"/>
    </source>
</evidence>
<accession>N9NDD5</accession>
<reference evidence="1 2" key="1">
    <citation type="submission" date="2013-02" db="EMBL/GenBank/DDBJ databases">
        <title>The Genome Sequence of Acinetobacter sp. ANC 3862.</title>
        <authorList>
            <consortium name="The Broad Institute Genome Sequencing Platform"/>
            <consortium name="The Broad Institute Genome Sequencing Center for Infectious Disease"/>
            <person name="Cerqueira G."/>
            <person name="Feldgarden M."/>
            <person name="Courvalin P."/>
            <person name="Perichon B."/>
            <person name="Grillot-Courvalin C."/>
            <person name="Clermont D."/>
            <person name="Rocha E."/>
            <person name="Yoon E.-J."/>
            <person name="Nemec A."/>
            <person name="Walker B."/>
            <person name="Young S.K."/>
            <person name="Zeng Q."/>
            <person name="Gargeya S."/>
            <person name="Fitzgerald M."/>
            <person name="Haas B."/>
            <person name="Abouelleil A."/>
            <person name="Alvarado L."/>
            <person name="Arachchi H.M."/>
            <person name="Berlin A.M."/>
            <person name="Chapman S.B."/>
            <person name="Dewar J."/>
            <person name="Goldberg J."/>
            <person name="Griggs A."/>
            <person name="Gujja S."/>
            <person name="Hansen M."/>
            <person name="Howarth C."/>
            <person name="Imamovic A."/>
            <person name="Larimer J."/>
            <person name="McCowan C."/>
            <person name="Murphy C."/>
            <person name="Neiman D."/>
            <person name="Pearson M."/>
            <person name="Priest M."/>
            <person name="Roberts A."/>
            <person name="Saif S."/>
            <person name="Shea T."/>
            <person name="Sisk P."/>
            <person name="Sykes S."/>
            <person name="Wortman J."/>
            <person name="Nusbaum C."/>
            <person name="Birren B."/>
        </authorList>
    </citation>
    <scope>NUCLEOTIDE SEQUENCE [LARGE SCALE GENOMIC DNA]</scope>
    <source>
        <strain evidence="1 2">ANC 3862</strain>
    </source>
</reference>
<dbReference type="NCBIfam" id="NF047581">
    <property type="entry name" value="gp105_phage_fam"/>
    <property type="match status" value="1"/>
</dbReference>
<dbReference type="eggNOG" id="ENOG50302GH">
    <property type="taxonomic scope" value="Bacteria"/>
</dbReference>
<dbReference type="STRING" id="1217705.F900_00715"/>
<evidence type="ECO:0000313" key="2">
    <source>
        <dbReference type="Proteomes" id="UP000013248"/>
    </source>
</evidence>
<dbReference type="Pfam" id="PF11681">
    <property type="entry name" value="Phage_Tube_PhiTE"/>
    <property type="match status" value="1"/>
</dbReference>
<name>N9NDD5_9GAMM</name>
<dbReference type="InterPro" id="IPR021695">
    <property type="entry name" value="Phage_KPP10_Orf10"/>
</dbReference>
<protein>
    <recommendedName>
        <fullName evidence="3">DUF3277 domain-containing protein</fullName>
    </recommendedName>
</protein>
<dbReference type="AlphaFoldDB" id="N9NDD5"/>
<evidence type="ECO:0000313" key="1">
    <source>
        <dbReference type="EMBL" id="ENX03621.1"/>
    </source>
</evidence>
<dbReference type="PATRIC" id="fig|1217705.3.peg.681"/>
<dbReference type="RefSeq" id="WP_005215175.1">
    <property type="nucleotide sequence ID" value="NZ_JAKZFZ010000015.1"/>
</dbReference>
<dbReference type="HOGENOM" id="CLU_148035_0_0_6"/>
<proteinExistence type="predicted"/>
<sequence>MSTYSFLDVTATLTNADATIDLGYGAGIAEEGIGFAMANDKNTMTIGADGEGMHSLHCDNSGQVTIRLLKTSPANAKLSDLYDLQKGNTKKWGKNTITFNHVGSGDNGTASKCAFKKRPDLKYAKDGDIVEWVFDAIKLEIKQGAYSE</sequence>
<organism evidence="1 2">
    <name type="scientific">Acinetobacter modestus</name>
    <dbReference type="NCBI Taxonomy" id="1776740"/>
    <lineage>
        <taxon>Bacteria</taxon>
        <taxon>Pseudomonadati</taxon>
        <taxon>Pseudomonadota</taxon>
        <taxon>Gammaproteobacteria</taxon>
        <taxon>Moraxellales</taxon>
        <taxon>Moraxellaceae</taxon>
        <taxon>Acinetobacter</taxon>
    </lineage>
</organism>